<gene>
    <name evidence="1" type="ORF">Tfer_0909</name>
</gene>
<dbReference type="RefSeq" id="WP_152908967.1">
    <property type="nucleotide sequence ID" value="NZ_LGTE01000004.1"/>
</dbReference>
<evidence type="ECO:0000313" key="1">
    <source>
        <dbReference type="EMBL" id="KNZ70349.1"/>
    </source>
</evidence>
<comment type="caution">
    <text evidence="1">The sequence shown here is derived from an EMBL/GenBank/DDBJ whole genome shotgun (WGS) entry which is preliminary data.</text>
</comment>
<name>A0A0L6W5I1_9FIRM</name>
<dbReference type="Proteomes" id="UP000037175">
    <property type="component" value="Unassembled WGS sequence"/>
</dbReference>
<evidence type="ECO:0000313" key="2">
    <source>
        <dbReference type="Proteomes" id="UP000037175"/>
    </source>
</evidence>
<dbReference type="EMBL" id="LGTE01000004">
    <property type="protein sequence ID" value="KNZ70349.1"/>
    <property type="molecule type" value="Genomic_DNA"/>
</dbReference>
<proteinExistence type="predicted"/>
<reference evidence="2" key="1">
    <citation type="submission" date="2015-07" db="EMBL/GenBank/DDBJ databases">
        <title>Complete Genome of Thermincola ferriacetica strain Z-0001T.</title>
        <authorList>
            <person name="Lusk B."/>
            <person name="Badalamenti J.P."/>
            <person name="Parameswaran P."/>
            <person name="Bond D.R."/>
            <person name="Torres C.I."/>
        </authorList>
    </citation>
    <scope>NUCLEOTIDE SEQUENCE [LARGE SCALE GENOMIC DNA]</scope>
    <source>
        <strain evidence="2">Z-0001</strain>
    </source>
</reference>
<keyword evidence="2" id="KW-1185">Reference proteome</keyword>
<protein>
    <submittedName>
        <fullName evidence="1">Uncharacterized protein</fullName>
    </submittedName>
</protein>
<dbReference type="AlphaFoldDB" id="A0A0L6W5I1"/>
<organism evidence="1 2">
    <name type="scientific">Thermincola ferriacetica</name>
    <dbReference type="NCBI Taxonomy" id="281456"/>
    <lineage>
        <taxon>Bacteria</taxon>
        <taxon>Bacillati</taxon>
        <taxon>Bacillota</taxon>
        <taxon>Clostridia</taxon>
        <taxon>Eubacteriales</taxon>
        <taxon>Thermincolaceae</taxon>
        <taxon>Thermincola</taxon>
    </lineage>
</organism>
<accession>A0A0L6W5I1</accession>
<sequence length="335" mass="38213">MEGQKKVVMAEELMGRICRRDFEVLTALNRFGMLSAGQIKDIYYNGAQYGYHRLRLLSRRGLVADRPLLGSGQTSQQSKRVCRKITSMYALTAEGARLISGQARRVKNEYLHKYFLIGEIYRQLVAEGIINPSEWLTGLEIKSQYKNILKTNTISAAILRDRPIGLYIADSRKQKDLTAHENSMAQGFDRHHVLIAKYPGEVRQQITNHIQPGPVTVLSFDEAAEWLGRHLRAANERRDTVKEALNKGVKALKSKNKTLEIRPTGAVLVPAYHVTGYREFYLVEYATRNENVLAVIRDRIKRGQDHFMVIVADDEQERIVRTVLGDSPYVKTLML</sequence>